<keyword evidence="12" id="KW-1185">Reference proteome</keyword>
<dbReference type="PANTHER" id="PTHR46539:SF1">
    <property type="entry name" value="E3 UBIQUITIN-PROTEIN LIGASE ATL42"/>
    <property type="match status" value="1"/>
</dbReference>
<keyword evidence="3" id="KW-0479">Metal-binding</keyword>
<protein>
    <recommendedName>
        <fullName evidence="10">RING-type domain-containing protein</fullName>
    </recommendedName>
</protein>
<comment type="subcellular location">
    <subcellularLocation>
        <location evidence="1">Membrane</location>
    </subcellularLocation>
</comment>
<dbReference type="GO" id="GO:0008270">
    <property type="term" value="F:zinc ion binding"/>
    <property type="evidence" value="ECO:0007669"/>
    <property type="project" value="UniProtKB-KW"/>
</dbReference>
<evidence type="ECO:0000313" key="11">
    <source>
        <dbReference type="EMBL" id="KAH7307485.1"/>
    </source>
</evidence>
<evidence type="ECO:0000259" key="10">
    <source>
        <dbReference type="PROSITE" id="PS50089"/>
    </source>
</evidence>
<dbReference type="PANTHER" id="PTHR46539">
    <property type="entry name" value="E3 UBIQUITIN-PROTEIN LIGASE ATL42"/>
    <property type="match status" value="1"/>
</dbReference>
<keyword evidence="4 8" id="KW-0863">Zinc-finger</keyword>
<evidence type="ECO:0000256" key="4">
    <source>
        <dbReference type="ARBA" id="ARBA00022771"/>
    </source>
</evidence>
<dbReference type="OrthoDB" id="8062037at2759"/>
<evidence type="ECO:0000256" key="1">
    <source>
        <dbReference type="ARBA" id="ARBA00004370"/>
    </source>
</evidence>
<name>A0A8T2S5R5_CERRI</name>
<evidence type="ECO:0000313" key="12">
    <source>
        <dbReference type="Proteomes" id="UP000825935"/>
    </source>
</evidence>
<keyword evidence="7 9" id="KW-0472">Membrane</keyword>
<dbReference type="SMART" id="SM00184">
    <property type="entry name" value="RING"/>
    <property type="match status" value="1"/>
</dbReference>
<evidence type="ECO:0000256" key="3">
    <source>
        <dbReference type="ARBA" id="ARBA00022723"/>
    </source>
</evidence>
<dbReference type="CDD" id="cd16461">
    <property type="entry name" value="RING-H2_EL5-like"/>
    <property type="match status" value="1"/>
</dbReference>
<evidence type="ECO:0000256" key="8">
    <source>
        <dbReference type="PROSITE-ProRule" id="PRU00175"/>
    </source>
</evidence>
<gene>
    <name evidence="11" type="ORF">KP509_22G061700</name>
</gene>
<evidence type="ECO:0000256" key="9">
    <source>
        <dbReference type="SAM" id="Phobius"/>
    </source>
</evidence>
<evidence type="ECO:0000256" key="7">
    <source>
        <dbReference type="ARBA" id="ARBA00023136"/>
    </source>
</evidence>
<keyword evidence="6 9" id="KW-1133">Transmembrane helix</keyword>
<evidence type="ECO:0000256" key="5">
    <source>
        <dbReference type="ARBA" id="ARBA00022833"/>
    </source>
</evidence>
<dbReference type="SUPFAM" id="SSF57850">
    <property type="entry name" value="RING/U-box"/>
    <property type="match status" value="1"/>
</dbReference>
<comment type="caution">
    <text evidence="11">The sequence shown here is derived from an EMBL/GenBank/DDBJ whole genome shotgun (WGS) entry which is preliminary data.</text>
</comment>
<dbReference type="GO" id="GO:0016020">
    <property type="term" value="C:membrane"/>
    <property type="evidence" value="ECO:0007669"/>
    <property type="project" value="UniProtKB-SubCell"/>
</dbReference>
<feature type="domain" description="RING-type" evidence="10">
    <location>
        <begin position="110"/>
        <end position="152"/>
    </location>
</feature>
<dbReference type="InterPro" id="IPR001841">
    <property type="entry name" value="Znf_RING"/>
</dbReference>
<feature type="transmembrane region" description="Helical" evidence="9">
    <location>
        <begin position="22"/>
        <end position="49"/>
    </location>
</feature>
<sequence>MSSVDSSFSPHDKQSGILSHPFFIFLALSVFCIVAIFTIFYFAVYQFFWNRPAAASRFRLFRTLSAGQGGNVRGLSKSEIACLPKFTFTILPAAYPDTSGTGGEGSLLECAVCLERFNDGDNGRMLPDCRHGFHVHCIDMWLSCNPTCPLCRKQVLSSMKTSPPASKQLPLSVNAEGVGEEDLRSVTVHGPNSVAFCAACYSNVAEIQRCGSISATSDEFLHISLPRVEKPSCFSSSSQERTICIPHVTIELSRTEDQTESLGRPCISLRSQECPPFLGQDCAANSLVSSSRLDATKTKYIQQND</sequence>
<keyword evidence="5" id="KW-0862">Zinc</keyword>
<evidence type="ECO:0000256" key="2">
    <source>
        <dbReference type="ARBA" id="ARBA00022692"/>
    </source>
</evidence>
<dbReference type="Proteomes" id="UP000825935">
    <property type="component" value="Chromosome 22"/>
</dbReference>
<organism evidence="11 12">
    <name type="scientific">Ceratopteris richardii</name>
    <name type="common">Triangle waterfern</name>
    <dbReference type="NCBI Taxonomy" id="49495"/>
    <lineage>
        <taxon>Eukaryota</taxon>
        <taxon>Viridiplantae</taxon>
        <taxon>Streptophyta</taxon>
        <taxon>Embryophyta</taxon>
        <taxon>Tracheophyta</taxon>
        <taxon>Polypodiopsida</taxon>
        <taxon>Polypodiidae</taxon>
        <taxon>Polypodiales</taxon>
        <taxon>Pteridineae</taxon>
        <taxon>Pteridaceae</taxon>
        <taxon>Parkerioideae</taxon>
        <taxon>Ceratopteris</taxon>
    </lineage>
</organism>
<dbReference type="EMBL" id="CM035427">
    <property type="protein sequence ID" value="KAH7307485.1"/>
    <property type="molecule type" value="Genomic_DNA"/>
</dbReference>
<keyword evidence="2 9" id="KW-0812">Transmembrane</keyword>
<dbReference type="AlphaFoldDB" id="A0A8T2S5R5"/>
<accession>A0A8T2S5R5</accession>
<dbReference type="Gene3D" id="3.30.40.10">
    <property type="entry name" value="Zinc/RING finger domain, C3HC4 (zinc finger)"/>
    <property type="match status" value="1"/>
</dbReference>
<dbReference type="PROSITE" id="PS50089">
    <property type="entry name" value="ZF_RING_2"/>
    <property type="match status" value="1"/>
</dbReference>
<dbReference type="Pfam" id="PF13639">
    <property type="entry name" value="zf-RING_2"/>
    <property type="match status" value="1"/>
</dbReference>
<proteinExistence type="predicted"/>
<reference evidence="11" key="1">
    <citation type="submission" date="2021-08" db="EMBL/GenBank/DDBJ databases">
        <title>WGS assembly of Ceratopteris richardii.</title>
        <authorList>
            <person name="Marchant D.B."/>
            <person name="Chen G."/>
            <person name="Jenkins J."/>
            <person name="Shu S."/>
            <person name="Leebens-Mack J."/>
            <person name="Grimwood J."/>
            <person name="Schmutz J."/>
            <person name="Soltis P."/>
            <person name="Soltis D."/>
            <person name="Chen Z.-H."/>
        </authorList>
    </citation>
    <scope>NUCLEOTIDE SEQUENCE</scope>
    <source>
        <strain evidence="11">Whitten #5841</strain>
        <tissue evidence="11">Leaf</tissue>
    </source>
</reference>
<dbReference type="InterPro" id="IPR013083">
    <property type="entry name" value="Znf_RING/FYVE/PHD"/>
</dbReference>
<evidence type="ECO:0000256" key="6">
    <source>
        <dbReference type="ARBA" id="ARBA00022989"/>
    </source>
</evidence>
<dbReference type="OMA" id="QERTICI"/>